<reference evidence="2 3" key="1">
    <citation type="submission" date="2018-06" db="EMBL/GenBank/DDBJ databases">
        <title>Genomic Encyclopedia of Archaeal and Bacterial Type Strains, Phase II (KMG-II): from individual species to whole genera.</title>
        <authorList>
            <person name="Goeker M."/>
        </authorList>
    </citation>
    <scope>NUCLEOTIDE SEQUENCE [LARGE SCALE GENOMIC DNA]</scope>
    <source>
        <strain evidence="2 3">DSM 17205</strain>
    </source>
</reference>
<protein>
    <submittedName>
        <fullName evidence="2">Oxidoreductase</fullName>
    </submittedName>
</protein>
<sequence>MKINLQENLEISRLVLGLWRLLDWNMTDQELHSFIKECMENGVTTLDHADIYGNHECESAFGKAMQLEPSLRDQMQLITKCGIKLNTNKFPDRKVKYYDYSASYIVQQAEESLKNLQTDRLDVLLLHRPSPFFNPEEVASAFDHLKTSGKVLHFGVSNFLPEQLQSLQNHLDVPLVTNQIEISPYCLEHFENQNLDYLISKKIPPMAWSPLAGGELFDPKTTKGKRVQKVLENMASKLGNLSLDKIILQWLLMHPSRIIPVLGTGKIDRIKSAVDAMQVKLTLEQWFEIYIAAAGKELP</sequence>
<dbReference type="RefSeq" id="WP_015363343.1">
    <property type="nucleotide sequence ID" value="NZ_QKZR01000003.1"/>
</dbReference>
<dbReference type="InterPro" id="IPR050523">
    <property type="entry name" value="AKR_Detox_Biosynth"/>
</dbReference>
<dbReference type="Proteomes" id="UP000248584">
    <property type="component" value="Unassembled WGS sequence"/>
</dbReference>
<dbReference type="Gene3D" id="3.20.20.100">
    <property type="entry name" value="NADP-dependent oxidoreductase domain"/>
    <property type="match status" value="1"/>
</dbReference>
<dbReference type="InterPro" id="IPR023210">
    <property type="entry name" value="NADP_OxRdtase_dom"/>
</dbReference>
<organism evidence="2 3">
    <name type="scientific">Nonlabens dokdonensis</name>
    <dbReference type="NCBI Taxonomy" id="328515"/>
    <lineage>
        <taxon>Bacteria</taxon>
        <taxon>Pseudomonadati</taxon>
        <taxon>Bacteroidota</taxon>
        <taxon>Flavobacteriia</taxon>
        <taxon>Flavobacteriales</taxon>
        <taxon>Flavobacteriaceae</taxon>
        <taxon>Nonlabens</taxon>
    </lineage>
</organism>
<comment type="caution">
    <text evidence="2">The sequence shown here is derived from an EMBL/GenBank/DDBJ whole genome shotgun (WGS) entry which is preliminary data.</text>
</comment>
<name>A0ABX5PWT3_9FLAO</name>
<evidence type="ECO:0000313" key="3">
    <source>
        <dbReference type="Proteomes" id="UP000248584"/>
    </source>
</evidence>
<dbReference type="PANTHER" id="PTHR43364:SF1">
    <property type="entry name" value="OXIDOREDUCTASE YDHF"/>
    <property type="match status" value="1"/>
</dbReference>
<evidence type="ECO:0000259" key="1">
    <source>
        <dbReference type="Pfam" id="PF00248"/>
    </source>
</evidence>
<evidence type="ECO:0000313" key="2">
    <source>
        <dbReference type="EMBL" id="PZX39623.1"/>
    </source>
</evidence>
<dbReference type="SUPFAM" id="SSF51430">
    <property type="entry name" value="NAD(P)-linked oxidoreductase"/>
    <property type="match status" value="1"/>
</dbReference>
<dbReference type="Pfam" id="PF00248">
    <property type="entry name" value="Aldo_ket_red"/>
    <property type="match status" value="1"/>
</dbReference>
<accession>A0ABX5PWT3</accession>
<gene>
    <name evidence="2" type="ORF">LX97_01977</name>
</gene>
<dbReference type="CDD" id="cd19092">
    <property type="entry name" value="AKR_BsYcsN_EcYdhF-like"/>
    <property type="match status" value="1"/>
</dbReference>
<dbReference type="PANTHER" id="PTHR43364">
    <property type="entry name" value="NADH-SPECIFIC METHYLGLYOXAL REDUCTASE-RELATED"/>
    <property type="match status" value="1"/>
</dbReference>
<dbReference type="EMBL" id="QKZR01000003">
    <property type="protein sequence ID" value="PZX39623.1"/>
    <property type="molecule type" value="Genomic_DNA"/>
</dbReference>
<dbReference type="InterPro" id="IPR036812">
    <property type="entry name" value="NAD(P)_OxRdtase_dom_sf"/>
</dbReference>
<proteinExistence type="predicted"/>
<keyword evidence="3" id="KW-1185">Reference proteome</keyword>
<feature type="domain" description="NADP-dependent oxidoreductase" evidence="1">
    <location>
        <begin position="13"/>
        <end position="289"/>
    </location>
</feature>